<dbReference type="EMBL" id="JBHUIP010000004">
    <property type="protein sequence ID" value="MFD2262403.1"/>
    <property type="molecule type" value="Genomic_DNA"/>
</dbReference>
<dbReference type="InterPro" id="IPR023214">
    <property type="entry name" value="HAD_sf"/>
</dbReference>
<reference evidence="2" key="1">
    <citation type="journal article" date="2019" name="Int. J. Syst. Evol. Microbiol.">
        <title>The Global Catalogue of Microorganisms (GCM) 10K type strain sequencing project: providing services to taxonomists for standard genome sequencing and annotation.</title>
        <authorList>
            <consortium name="The Broad Institute Genomics Platform"/>
            <consortium name="The Broad Institute Genome Sequencing Center for Infectious Disease"/>
            <person name="Wu L."/>
            <person name="Ma J."/>
        </authorList>
    </citation>
    <scope>NUCLEOTIDE SEQUENCE [LARGE SCALE GENOMIC DNA]</scope>
    <source>
        <strain evidence="2">CGMCC 1.19062</strain>
    </source>
</reference>
<dbReference type="Pfam" id="PF00702">
    <property type="entry name" value="Hydrolase"/>
    <property type="match status" value="1"/>
</dbReference>
<dbReference type="InterPro" id="IPR023198">
    <property type="entry name" value="PGP-like_dom2"/>
</dbReference>
<sequence>MRLRPGSYIEAAALLFDLDGTLIDSSGIINALWRRWAERHGLDPAPIIAASPGRRISDTVAEFLPAGAVLDDEVNWIGERARTQPEGIVAIPGALDLVQTLPAHRWAVVTAASRPVAEQWLQAAHLPVPKVLITAEDVERGKPDPEGYRLAAQRLRVHPRDTVVFEDSTSGIAAGRAAGSRIVALATTLTPEALQGEDWIADYTPLAFDTDEGDFQIRLRVY</sequence>
<evidence type="ECO:0000313" key="2">
    <source>
        <dbReference type="Proteomes" id="UP001597295"/>
    </source>
</evidence>
<dbReference type="Gene3D" id="3.40.50.1000">
    <property type="entry name" value="HAD superfamily/HAD-like"/>
    <property type="match status" value="1"/>
</dbReference>
<keyword evidence="2" id="KW-1185">Reference proteome</keyword>
<name>A0ABW5DMQ9_9PROT</name>
<accession>A0ABW5DMQ9</accession>
<protein>
    <submittedName>
        <fullName evidence="1">HAD-IA family hydrolase</fullName>
    </submittedName>
</protein>
<evidence type="ECO:0000313" key="1">
    <source>
        <dbReference type="EMBL" id="MFD2262403.1"/>
    </source>
</evidence>
<dbReference type="SUPFAM" id="SSF56784">
    <property type="entry name" value="HAD-like"/>
    <property type="match status" value="1"/>
</dbReference>
<dbReference type="NCBIfam" id="TIGR01509">
    <property type="entry name" value="HAD-SF-IA-v3"/>
    <property type="match status" value="1"/>
</dbReference>
<gene>
    <name evidence="1" type="ORF">ACFSM5_05840</name>
</gene>
<dbReference type="InterPro" id="IPR051806">
    <property type="entry name" value="HAD-like_SPP"/>
</dbReference>
<dbReference type="Gene3D" id="1.10.150.240">
    <property type="entry name" value="Putative phosphatase, domain 2"/>
    <property type="match status" value="1"/>
</dbReference>
<dbReference type="RefSeq" id="WP_379875358.1">
    <property type="nucleotide sequence ID" value="NZ_JBHUIP010000004.1"/>
</dbReference>
<keyword evidence="1" id="KW-0378">Hydrolase</keyword>
<comment type="caution">
    <text evidence="1">The sequence shown here is derived from an EMBL/GenBank/DDBJ whole genome shotgun (WGS) entry which is preliminary data.</text>
</comment>
<dbReference type="GO" id="GO:0016787">
    <property type="term" value="F:hydrolase activity"/>
    <property type="evidence" value="ECO:0007669"/>
    <property type="project" value="UniProtKB-KW"/>
</dbReference>
<dbReference type="PANTHER" id="PTHR43481:SF4">
    <property type="entry name" value="GLYCEROL-1-PHOSPHATE PHOSPHOHYDROLASE 1-RELATED"/>
    <property type="match status" value="1"/>
</dbReference>
<dbReference type="InterPro" id="IPR006439">
    <property type="entry name" value="HAD-SF_hydro_IA"/>
</dbReference>
<dbReference type="PANTHER" id="PTHR43481">
    <property type="entry name" value="FRUCTOSE-1-PHOSPHATE PHOSPHATASE"/>
    <property type="match status" value="1"/>
</dbReference>
<proteinExistence type="predicted"/>
<organism evidence="1 2">
    <name type="scientific">Lacibacterium aquatile</name>
    <dbReference type="NCBI Taxonomy" id="1168082"/>
    <lineage>
        <taxon>Bacteria</taxon>
        <taxon>Pseudomonadati</taxon>
        <taxon>Pseudomonadota</taxon>
        <taxon>Alphaproteobacteria</taxon>
        <taxon>Rhodospirillales</taxon>
        <taxon>Rhodospirillaceae</taxon>
    </lineage>
</organism>
<dbReference type="SFLD" id="SFLDG01129">
    <property type="entry name" value="C1.5:_HAD__Beta-PGM__Phosphata"/>
    <property type="match status" value="1"/>
</dbReference>
<dbReference type="InterPro" id="IPR036412">
    <property type="entry name" value="HAD-like_sf"/>
</dbReference>
<dbReference type="Proteomes" id="UP001597295">
    <property type="component" value="Unassembled WGS sequence"/>
</dbReference>
<dbReference type="SFLD" id="SFLDS00003">
    <property type="entry name" value="Haloacid_Dehalogenase"/>
    <property type="match status" value="1"/>
</dbReference>